<protein>
    <submittedName>
        <fullName evidence="1">Uncharacterized protein</fullName>
    </submittedName>
</protein>
<dbReference type="EMBL" id="CM009305">
    <property type="protein sequence ID" value="PNS99572.1"/>
    <property type="molecule type" value="Genomic_DNA"/>
</dbReference>
<name>A0A2K1XFK3_POPTR</name>
<proteinExistence type="predicted"/>
<dbReference type="Proteomes" id="UP000006729">
    <property type="component" value="Chromosome 16"/>
</dbReference>
<accession>A0A2K1XFK3</accession>
<reference evidence="1 2" key="1">
    <citation type="journal article" date="2006" name="Science">
        <title>The genome of black cottonwood, Populus trichocarpa (Torr. &amp; Gray).</title>
        <authorList>
            <person name="Tuskan G.A."/>
            <person name="Difazio S."/>
            <person name="Jansson S."/>
            <person name="Bohlmann J."/>
            <person name="Grigoriev I."/>
            <person name="Hellsten U."/>
            <person name="Putnam N."/>
            <person name="Ralph S."/>
            <person name="Rombauts S."/>
            <person name="Salamov A."/>
            <person name="Schein J."/>
            <person name="Sterck L."/>
            <person name="Aerts A."/>
            <person name="Bhalerao R.R."/>
            <person name="Bhalerao R.P."/>
            <person name="Blaudez D."/>
            <person name="Boerjan W."/>
            <person name="Brun A."/>
            <person name="Brunner A."/>
            <person name="Busov V."/>
            <person name="Campbell M."/>
            <person name="Carlson J."/>
            <person name="Chalot M."/>
            <person name="Chapman J."/>
            <person name="Chen G.L."/>
            <person name="Cooper D."/>
            <person name="Coutinho P.M."/>
            <person name="Couturier J."/>
            <person name="Covert S."/>
            <person name="Cronk Q."/>
            <person name="Cunningham R."/>
            <person name="Davis J."/>
            <person name="Degroeve S."/>
            <person name="Dejardin A."/>
            <person name="Depamphilis C."/>
            <person name="Detter J."/>
            <person name="Dirks B."/>
            <person name="Dubchak I."/>
            <person name="Duplessis S."/>
            <person name="Ehlting J."/>
            <person name="Ellis B."/>
            <person name="Gendler K."/>
            <person name="Goodstein D."/>
            <person name="Gribskov M."/>
            <person name="Grimwood J."/>
            <person name="Groover A."/>
            <person name="Gunter L."/>
            <person name="Hamberger B."/>
            <person name="Heinze B."/>
            <person name="Helariutta Y."/>
            <person name="Henrissat B."/>
            <person name="Holligan D."/>
            <person name="Holt R."/>
            <person name="Huang W."/>
            <person name="Islam-Faridi N."/>
            <person name="Jones S."/>
            <person name="Jones-Rhoades M."/>
            <person name="Jorgensen R."/>
            <person name="Joshi C."/>
            <person name="Kangasjarvi J."/>
            <person name="Karlsson J."/>
            <person name="Kelleher C."/>
            <person name="Kirkpatrick R."/>
            <person name="Kirst M."/>
            <person name="Kohler A."/>
            <person name="Kalluri U."/>
            <person name="Larimer F."/>
            <person name="Leebens-Mack J."/>
            <person name="Leple J.C."/>
            <person name="Locascio P."/>
            <person name="Lou Y."/>
            <person name="Lucas S."/>
            <person name="Martin F."/>
            <person name="Montanini B."/>
            <person name="Napoli C."/>
            <person name="Nelson D.R."/>
            <person name="Nelson C."/>
            <person name="Nieminen K."/>
            <person name="Nilsson O."/>
            <person name="Pereda V."/>
            <person name="Peter G."/>
            <person name="Philippe R."/>
            <person name="Pilate G."/>
            <person name="Poliakov A."/>
            <person name="Razumovskaya J."/>
            <person name="Richardson P."/>
            <person name="Rinaldi C."/>
            <person name="Ritland K."/>
            <person name="Rouze P."/>
            <person name="Ryaboy D."/>
            <person name="Schmutz J."/>
            <person name="Schrader J."/>
            <person name="Segerman B."/>
            <person name="Shin H."/>
            <person name="Siddiqui A."/>
            <person name="Sterky F."/>
            <person name="Terry A."/>
            <person name="Tsai C.J."/>
            <person name="Uberbacher E."/>
            <person name="Unneberg P."/>
            <person name="Vahala J."/>
            <person name="Wall K."/>
            <person name="Wessler S."/>
            <person name="Yang G."/>
            <person name="Yin T."/>
            <person name="Douglas C."/>
            <person name="Marra M."/>
            <person name="Sandberg G."/>
            <person name="Van de Peer Y."/>
            <person name="Rokhsar D."/>
        </authorList>
    </citation>
    <scope>NUCLEOTIDE SEQUENCE [LARGE SCALE GENOMIC DNA]</scope>
    <source>
        <strain evidence="2">cv. Nisqually</strain>
    </source>
</reference>
<dbReference type="AlphaFoldDB" id="A0A2K1XFK3"/>
<keyword evidence="2" id="KW-1185">Reference proteome</keyword>
<evidence type="ECO:0000313" key="1">
    <source>
        <dbReference type="EMBL" id="PNS99572.1"/>
    </source>
</evidence>
<organism evidence="1 2">
    <name type="scientific">Populus trichocarpa</name>
    <name type="common">Western balsam poplar</name>
    <name type="synonym">Populus balsamifera subsp. trichocarpa</name>
    <dbReference type="NCBI Taxonomy" id="3694"/>
    <lineage>
        <taxon>Eukaryota</taxon>
        <taxon>Viridiplantae</taxon>
        <taxon>Streptophyta</taxon>
        <taxon>Embryophyta</taxon>
        <taxon>Tracheophyta</taxon>
        <taxon>Spermatophyta</taxon>
        <taxon>Magnoliopsida</taxon>
        <taxon>eudicotyledons</taxon>
        <taxon>Gunneridae</taxon>
        <taxon>Pentapetalae</taxon>
        <taxon>rosids</taxon>
        <taxon>fabids</taxon>
        <taxon>Malpighiales</taxon>
        <taxon>Salicaceae</taxon>
        <taxon>Saliceae</taxon>
        <taxon>Populus</taxon>
    </lineage>
</organism>
<sequence>MLSIFPLKSISKEYDMFILASVDINNLLWLSTYQNPCPFSRPFNTGLNTWSYS</sequence>
<gene>
    <name evidence="1" type="ORF">POPTR_016G143300</name>
</gene>
<dbReference type="InParanoid" id="A0A2K1XFK3"/>
<evidence type="ECO:0000313" key="2">
    <source>
        <dbReference type="Proteomes" id="UP000006729"/>
    </source>
</evidence>